<dbReference type="AlphaFoldDB" id="A0A1H2DRW5"/>
<dbReference type="Proteomes" id="UP000199608">
    <property type="component" value="Unassembled WGS sequence"/>
</dbReference>
<feature type="transmembrane region" description="Helical" evidence="2">
    <location>
        <begin position="7"/>
        <end position="24"/>
    </location>
</feature>
<protein>
    <recommendedName>
        <fullName evidence="5">DUF2304 domain-containing protein</fullName>
    </recommendedName>
</protein>
<feature type="transmembrane region" description="Helical" evidence="2">
    <location>
        <begin position="69"/>
        <end position="88"/>
    </location>
</feature>
<evidence type="ECO:0000313" key="4">
    <source>
        <dbReference type="Proteomes" id="UP000199608"/>
    </source>
</evidence>
<dbReference type="Pfam" id="PF10066">
    <property type="entry name" value="DUF2304"/>
    <property type="match status" value="1"/>
</dbReference>
<evidence type="ECO:0000313" key="3">
    <source>
        <dbReference type="EMBL" id="SDT85524.1"/>
    </source>
</evidence>
<sequence length="120" mass="13885">MIIRQKVFIILIALLFFIVVIGLVRSRKLREEYSWLWLVTGSGMIFLTLNQSFLKFISAVMGIETISTLFLFAILFLLLLCLQYSLYISDLSNKVKNLTQELALLKAERGEKQEKSKSDF</sequence>
<keyword evidence="2" id="KW-1133">Transmembrane helix</keyword>
<gene>
    <name evidence="3" type="ORF">SAMN04487931_10238</name>
</gene>
<dbReference type="RefSeq" id="WP_092230154.1">
    <property type="nucleotide sequence ID" value="NZ_FNLL01000002.1"/>
</dbReference>
<keyword evidence="2" id="KW-0472">Membrane</keyword>
<organism evidence="3 4">
    <name type="scientific">Desulfobacula phenolica</name>
    <dbReference type="NCBI Taxonomy" id="90732"/>
    <lineage>
        <taxon>Bacteria</taxon>
        <taxon>Pseudomonadati</taxon>
        <taxon>Thermodesulfobacteriota</taxon>
        <taxon>Desulfobacteria</taxon>
        <taxon>Desulfobacterales</taxon>
        <taxon>Desulfobacteraceae</taxon>
        <taxon>Desulfobacula</taxon>
    </lineage>
</organism>
<feature type="coiled-coil region" evidence="1">
    <location>
        <begin position="88"/>
        <end position="115"/>
    </location>
</feature>
<accession>A0A1H2DRW5</accession>
<proteinExistence type="predicted"/>
<dbReference type="InterPro" id="IPR019277">
    <property type="entry name" value="DUF2304"/>
</dbReference>
<keyword evidence="2" id="KW-0812">Transmembrane</keyword>
<dbReference type="EMBL" id="FNLL01000002">
    <property type="protein sequence ID" value="SDT85524.1"/>
    <property type="molecule type" value="Genomic_DNA"/>
</dbReference>
<keyword evidence="4" id="KW-1185">Reference proteome</keyword>
<evidence type="ECO:0000256" key="1">
    <source>
        <dbReference type="SAM" id="Coils"/>
    </source>
</evidence>
<reference evidence="4" key="1">
    <citation type="submission" date="2016-10" db="EMBL/GenBank/DDBJ databases">
        <authorList>
            <person name="Varghese N."/>
            <person name="Submissions S."/>
        </authorList>
    </citation>
    <scope>NUCLEOTIDE SEQUENCE [LARGE SCALE GENOMIC DNA]</scope>
    <source>
        <strain evidence="4">DSM 3384</strain>
    </source>
</reference>
<name>A0A1H2DRW5_9BACT</name>
<evidence type="ECO:0000256" key="2">
    <source>
        <dbReference type="SAM" id="Phobius"/>
    </source>
</evidence>
<evidence type="ECO:0008006" key="5">
    <source>
        <dbReference type="Google" id="ProtNLM"/>
    </source>
</evidence>
<feature type="transmembrane region" description="Helical" evidence="2">
    <location>
        <begin position="36"/>
        <end position="57"/>
    </location>
</feature>
<keyword evidence="1" id="KW-0175">Coiled coil</keyword>